<keyword evidence="2" id="KW-0812">Transmembrane</keyword>
<sequence>MKLLSRKKKTEPAAEAPEQNSPAPAKSKVNSLASRILLYGFYGAMVLCLGLSGLAVVLAASTASQPAPAVEVPDTSTAEGVATSYVSAWLRATRDDQSLLEPYIGGTKIPQLPVEPLGVRDVAVAGVQRGQDPSITSVTVAAHVEQRSGAPSTPGAPQAADATESLSLVEQATASSTSSASPSPSPSSASPSPAAGATAKPVPYTLRYYQVAVHEQAPGQLQVIGYPTPVPGPAHGDPVTLNYSQRVGPDTDLGKMLDGFLQAYGAGRSDVSRFLAPGYKLAAIDPAPYTRLFIQEIRTDQALDSVQPGTPVRALIQAEAELPDERNSRMGVTVPVTVTFRDGRWEVTSLDPAPLIDTSAPQSAPTH</sequence>
<dbReference type="EMBL" id="JALXKZ020000017">
    <property type="protein sequence ID" value="MCV7629270.1"/>
    <property type="molecule type" value="Genomic_DNA"/>
</dbReference>
<evidence type="ECO:0000256" key="1">
    <source>
        <dbReference type="SAM" id="MobiDB-lite"/>
    </source>
</evidence>
<dbReference type="Proteomes" id="UP001205867">
    <property type="component" value="Unassembled WGS sequence"/>
</dbReference>
<keyword evidence="2" id="KW-0472">Membrane</keyword>
<evidence type="ECO:0000313" key="3">
    <source>
        <dbReference type="EMBL" id="MCV7629270.1"/>
    </source>
</evidence>
<keyword evidence="2" id="KW-1133">Transmembrane helix</keyword>
<evidence type="ECO:0000313" key="4">
    <source>
        <dbReference type="Proteomes" id="UP001205867"/>
    </source>
</evidence>
<reference evidence="3" key="1">
    <citation type="submission" date="2023-06" db="EMBL/GenBank/DDBJ databases">
        <title>lsaBGC provides a comprehensive framework for evolutionary analysis of biosynthetic gene clusters within focal taxa.</title>
        <authorList>
            <person name="Salamzade R."/>
            <person name="Sandstrom S."/>
            <person name="Kalan L.R."/>
        </authorList>
    </citation>
    <scope>NUCLEOTIDE SEQUENCE</scope>
    <source>
        <strain evidence="3">P3-SID899</strain>
    </source>
</reference>
<comment type="caution">
    <text evidence="3">The sequence shown here is derived from an EMBL/GenBank/DDBJ whole genome shotgun (WGS) entry which is preliminary data.</text>
</comment>
<feature type="region of interest" description="Disordered" evidence="1">
    <location>
        <begin position="1"/>
        <end position="26"/>
    </location>
</feature>
<organism evidence="3 4">
    <name type="scientific">Micrococcus luteus</name>
    <name type="common">Micrococcus lysodeikticus</name>
    <dbReference type="NCBI Taxonomy" id="1270"/>
    <lineage>
        <taxon>Bacteria</taxon>
        <taxon>Bacillati</taxon>
        <taxon>Actinomycetota</taxon>
        <taxon>Actinomycetes</taxon>
        <taxon>Micrococcales</taxon>
        <taxon>Micrococcaceae</taxon>
        <taxon>Micrococcus</taxon>
    </lineage>
</organism>
<feature type="region of interest" description="Disordered" evidence="1">
    <location>
        <begin position="146"/>
        <end position="197"/>
    </location>
</feature>
<name>A0AAP3AJM0_MICLU</name>
<gene>
    <name evidence="3" type="ORF">M3A82_007945</name>
</gene>
<dbReference type="AlphaFoldDB" id="A0AAP3AJM0"/>
<feature type="transmembrane region" description="Helical" evidence="2">
    <location>
        <begin position="36"/>
        <end position="60"/>
    </location>
</feature>
<proteinExistence type="predicted"/>
<evidence type="ECO:0000256" key="2">
    <source>
        <dbReference type="SAM" id="Phobius"/>
    </source>
</evidence>
<protein>
    <submittedName>
        <fullName evidence="3">Conjugal transfer protein</fullName>
    </submittedName>
</protein>
<accession>A0AAP3AJM0</accession>
<feature type="compositionally biased region" description="Low complexity" evidence="1">
    <location>
        <begin position="172"/>
        <end position="197"/>
    </location>
</feature>